<name>A0A644VAT2_9ZZZZ</name>
<dbReference type="EMBL" id="VSSQ01000256">
    <property type="protein sequence ID" value="MPL88390.1"/>
    <property type="molecule type" value="Genomic_DNA"/>
</dbReference>
<reference evidence="2" key="1">
    <citation type="submission" date="2019-08" db="EMBL/GenBank/DDBJ databases">
        <authorList>
            <person name="Kucharzyk K."/>
            <person name="Murdoch R.W."/>
            <person name="Higgins S."/>
            <person name="Loffler F."/>
        </authorList>
    </citation>
    <scope>NUCLEOTIDE SEQUENCE</scope>
</reference>
<feature type="compositionally biased region" description="Basic and acidic residues" evidence="1">
    <location>
        <begin position="533"/>
        <end position="596"/>
    </location>
</feature>
<accession>A0A644VAT2</accession>
<feature type="compositionally biased region" description="Low complexity" evidence="1">
    <location>
        <begin position="396"/>
        <end position="409"/>
    </location>
</feature>
<organism evidence="2">
    <name type="scientific">bioreactor metagenome</name>
    <dbReference type="NCBI Taxonomy" id="1076179"/>
    <lineage>
        <taxon>unclassified sequences</taxon>
        <taxon>metagenomes</taxon>
        <taxon>ecological metagenomes</taxon>
    </lineage>
</organism>
<feature type="compositionally biased region" description="Basic and acidic residues" evidence="1">
    <location>
        <begin position="604"/>
        <end position="631"/>
    </location>
</feature>
<dbReference type="AlphaFoldDB" id="A0A644VAT2"/>
<feature type="region of interest" description="Disordered" evidence="1">
    <location>
        <begin position="383"/>
        <end position="635"/>
    </location>
</feature>
<protein>
    <submittedName>
        <fullName evidence="2">Uncharacterized protein</fullName>
    </submittedName>
</protein>
<comment type="caution">
    <text evidence="2">The sequence shown here is derived from an EMBL/GenBank/DDBJ whole genome shotgun (WGS) entry which is preliminary data.</text>
</comment>
<sequence>MVLAGEVAEGLQDAAAVVEFHDAAGVDVREQPVVLRQAAGHALAHRRVAQAEIEARRAHAEPGHPVGAVRGAVDVVGIARHVLDDAFRGAGLRPLEPVAVDSAGPAFGEIQRLAVMRHAHAVGVAIAVEQRLRRAVPGVIDQQPAGAAVLDAVECPVMRVIALRRVGEIDPPVRRDVEVVRVAQPRVILHRGERAPGLGAQPRHGAVGRDLVKPHGADAGDQVAVAVECQPQREAADMGEDLGAGVVRCEEAHDLAMPGAAIEVVVGVEDHVLGPLERAQPDMLGCGEAVVQRIGRARMRLGRLGLAHLQIDRRDIDLVQHLVAVLQPADVDGDGDGQHDAQDHLVGAGAIAQANEPVRHHQHDHRAHQPLDHRAAPAAEGIAADDRRGEGEDLEPGAGARPRARQPAGDQEPRRARAQAGEDIGQEHRAPDLDAGVMRRAARAADGEDMPADAGAGQGDMGDERQQPGRDHRHRQPGEGAVADEVPRIRAGEGHLDRGAELHHQDVEDGAADDEGDKRGQKRPQPQEADEIAVDRAEDRAGRQRRQEGRPDRQAEDEERSHRGEGRQREDRAHREVDAAAEHHHGEADHHDRELAELTGRFLQAERVEEPGDRRAEERDHRHQHEERDRVVGPALGQDLADQVIGNEVVAQGLQAFA</sequence>
<proteinExistence type="predicted"/>
<evidence type="ECO:0000256" key="1">
    <source>
        <dbReference type="SAM" id="MobiDB-lite"/>
    </source>
</evidence>
<evidence type="ECO:0000313" key="2">
    <source>
        <dbReference type="EMBL" id="MPL88390.1"/>
    </source>
</evidence>
<gene>
    <name evidence="2" type="ORF">SDC9_34410</name>
</gene>
<feature type="compositionally biased region" description="Basic and acidic residues" evidence="1">
    <location>
        <begin position="485"/>
        <end position="507"/>
    </location>
</feature>